<name>D0MTD8_PHYIT</name>
<feature type="compositionally biased region" description="Polar residues" evidence="1">
    <location>
        <begin position="331"/>
        <end position="350"/>
    </location>
</feature>
<dbReference type="HOGENOM" id="CLU_704891_0_0_1"/>
<sequence>MAVGTSITSNGGGITLVSGKGSTQGGNSEIASGTASAGDGIGGRLALKSGGGDVVVSGTNATASHMSVTSDGSIRVKAAATSSLEIRGGNNMNISVDTGELTVSHGETTVPGGVIWRLQPNKMISHVPAQITEVTYPSDRRIKTDIEDIDEDDILQRLQTLEVKKYRYSEMWREIRGIPDVTVRGVIAQQVEETFPEYVTISTLTLPEKNFSLEQFHEVNKQQITMDLIAAIHAQHRRFKVGPNSEAQSGRIDIATADAGSYTNASPTGSSGDISVETGSSSVSTSGDVSIATGDSIAGEGGDLVLEAGTAQGSGTAAGSVVIASGGNYENPGNVNLQTPDSRGSRNSGSISVTTGWSAFGESGSIAISTGDSLTGAKGVVDVTSMSTRVRP</sequence>
<reference evidence="4" key="1">
    <citation type="journal article" date="2009" name="Nature">
        <title>Genome sequence and analysis of the Irish potato famine pathogen Phytophthora infestans.</title>
        <authorList>
            <consortium name="The Broad Institute Genome Sequencing Platform"/>
            <person name="Haas B.J."/>
            <person name="Kamoun S."/>
            <person name="Zody M.C."/>
            <person name="Jiang R.H."/>
            <person name="Handsaker R.E."/>
            <person name="Cano L.M."/>
            <person name="Grabherr M."/>
            <person name="Kodira C.D."/>
            <person name="Raffaele S."/>
            <person name="Torto-Alalibo T."/>
            <person name="Bozkurt T.O."/>
            <person name="Ah-Fong A.M."/>
            <person name="Alvarado L."/>
            <person name="Anderson V.L."/>
            <person name="Armstrong M.R."/>
            <person name="Avrova A."/>
            <person name="Baxter L."/>
            <person name="Beynon J."/>
            <person name="Boevink P.C."/>
            <person name="Bollmann S.R."/>
            <person name="Bos J.I."/>
            <person name="Bulone V."/>
            <person name="Cai G."/>
            <person name="Cakir C."/>
            <person name="Carrington J.C."/>
            <person name="Chawner M."/>
            <person name="Conti L."/>
            <person name="Costanzo S."/>
            <person name="Ewan R."/>
            <person name="Fahlgren N."/>
            <person name="Fischbach M.A."/>
            <person name="Fugelstad J."/>
            <person name="Gilroy E.M."/>
            <person name="Gnerre S."/>
            <person name="Green P.J."/>
            <person name="Grenville-Briggs L.J."/>
            <person name="Griffith J."/>
            <person name="Grunwald N.J."/>
            <person name="Horn K."/>
            <person name="Horner N.R."/>
            <person name="Hu C.H."/>
            <person name="Huitema E."/>
            <person name="Jeong D.H."/>
            <person name="Jones A.M."/>
            <person name="Jones J.D."/>
            <person name="Jones R.W."/>
            <person name="Karlsson E.K."/>
            <person name="Kunjeti S.G."/>
            <person name="Lamour K."/>
            <person name="Liu Z."/>
            <person name="Ma L."/>
            <person name="Maclean D."/>
            <person name="Chibucos M.C."/>
            <person name="McDonald H."/>
            <person name="McWalters J."/>
            <person name="Meijer H.J."/>
            <person name="Morgan W."/>
            <person name="Morris P.F."/>
            <person name="Munro C.A."/>
            <person name="O'Neill K."/>
            <person name="Ospina-Giraldo M."/>
            <person name="Pinzon A."/>
            <person name="Pritchard L."/>
            <person name="Ramsahoye B."/>
            <person name="Ren Q."/>
            <person name="Restrepo S."/>
            <person name="Roy S."/>
            <person name="Sadanandom A."/>
            <person name="Savidor A."/>
            <person name="Schornack S."/>
            <person name="Schwartz D.C."/>
            <person name="Schumann U.D."/>
            <person name="Schwessinger B."/>
            <person name="Seyer L."/>
            <person name="Sharpe T."/>
            <person name="Silvar C."/>
            <person name="Song J."/>
            <person name="Studholme D.J."/>
            <person name="Sykes S."/>
            <person name="Thines M."/>
            <person name="van de Vondervoort P.J."/>
            <person name="Phuntumart V."/>
            <person name="Wawra S."/>
            <person name="Weide R."/>
            <person name="Win J."/>
            <person name="Young C."/>
            <person name="Zhou S."/>
            <person name="Fry W."/>
            <person name="Meyers B.C."/>
            <person name="van West P."/>
            <person name="Ristaino J."/>
            <person name="Govers F."/>
            <person name="Birch P.R."/>
            <person name="Whisson S.C."/>
            <person name="Judelson H.S."/>
            <person name="Nusbaum C."/>
        </authorList>
    </citation>
    <scope>NUCLEOTIDE SEQUENCE [LARGE SCALE GENOMIC DNA]</scope>
    <source>
        <strain evidence="4">T30-4</strain>
    </source>
</reference>
<dbReference type="GO" id="GO:0043565">
    <property type="term" value="F:sequence-specific DNA binding"/>
    <property type="evidence" value="ECO:0007669"/>
    <property type="project" value="TreeGrafter"/>
</dbReference>
<organism evidence="3 4">
    <name type="scientific">Phytophthora infestans (strain T30-4)</name>
    <name type="common">Potato late blight agent</name>
    <dbReference type="NCBI Taxonomy" id="403677"/>
    <lineage>
        <taxon>Eukaryota</taxon>
        <taxon>Sar</taxon>
        <taxon>Stramenopiles</taxon>
        <taxon>Oomycota</taxon>
        <taxon>Peronosporomycetes</taxon>
        <taxon>Peronosporales</taxon>
        <taxon>Peronosporaceae</taxon>
        <taxon>Phytophthora</taxon>
    </lineage>
</organism>
<evidence type="ECO:0000313" key="3">
    <source>
        <dbReference type="EMBL" id="EEY61235.1"/>
    </source>
</evidence>
<dbReference type="InterPro" id="IPR030392">
    <property type="entry name" value="S74_ICA"/>
</dbReference>
<dbReference type="GO" id="GO:0005634">
    <property type="term" value="C:nucleus"/>
    <property type="evidence" value="ECO:0007669"/>
    <property type="project" value="TreeGrafter"/>
</dbReference>
<feature type="compositionally biased region" description="Low complexity" evidence="1">
    <location>
        <begin position="273"/>
        <end position="287"/>
    </location>
</feature>
<dbReference type="GO" id="GO:0003700">
    <property type="term" value="F:DNA-binding transcription factor activity"/>
    <property type="evidence" value="ECO:0007669"/>
    <property type="project" value="TreeGrafter"/>
</dbReference>
<evidence type="ECO:0000256" key="1">
    <source>
        <dbReference type="SAM" id="MobiDB-lite"/>
    </source>
</evidence>
<dbReference type="GeneID" id="9468850"/>
<dbReference type="InterPro" id="IPR051577">
    <property type="entry name" value="MRF-like"/>
</dbReference>
<dbReference type="KEGG" id="pif:PITG_01491"/>
<feature type="region of interest" description="Disordered" evidence="1">
    <location>
        <begin position="260"/>
        <end position="287"/>
    </location>
</feature>
<gene>
    <name evidence="3" type="ORF">PITG_01491</name>
</gene>
<protein>
    <recommendedName>
        <fullName evidence="2">Peptidase S74 domain-containing protein</fullName>
    </recommendedName>
</protein>
<dbReference type="RefSeq" id="XP_002908152.1">
    <property type="nucleotide sequence ID" value="XM_002908106.1"/>
</dbReference>
<dbReference type="AlphaFoldDB" id="D0MTD8"/>
<feature type="compositionally biased region" description="Polar residues" evidence="1">
    <location>
        <begin position="261"/>
        <end position="272"/>
    </location>
</feature>
<dbReference type="Gene3D" id="2.160.20.10">
    <property type="entry name" value="Single-stranded right-handed beta-helix, Pectin lyase-like"/>
    <property type="match status" value="1"/>
</dbReference>
<dbReference type="InterPro" id="IPR012334">
    <property type="entry name" value="Pectin_lyas_fold"/>
</dbReference>
<dbReference type="OMA" id="QITEITY"/>
<dbReference type="Pfam" id="PF13884">
    <property type="entry name" value="Peptidase_S74"/>
    <property type="match status" value="1"/>
</dbReference>
<dbReference type="eggNOG" id="ENOG502QRKV">
    <property type="taxonomic scope" value="Eukaryota"/>
</dbReference>
<dbReference type="GO" id="GO:0005789">
    <property type="term" value="C:endoplasmic reticulum membrane"/>
    <property type="evidence" value="ECO:0007669"/>
    <property type="project" value="TreeGrafter"/>
</dbReference>
<feature type="region of interest" description="Disordered" evidence="1">
    <location>
        <begin position="13"/>
        <end position="35"/>
    </location>
</feature>
<dbReference type="OrthoDB" id="107060at2759"/>
<accession>D0MTD8</accession>
<keyword evidence="4" id="KW-1185">Reference proteome</keyword>
<dbReference type="PROSITE" id="PS51688">
    <property type="entry name" value="ICA"/>
    <property type="match status" value="1"/>
</dbReference>
<proteinExistence type="predicted"/>
<dbReference type="EMBL" id="DS028119">
    <property type="protein sequence ID" value="EEY61235.1"/>
    <property type="molecule type" value="Genomic_DNA"/>
</dbReference>
<dbReference type="GO" id="GO:0016540">
    <property type="term" value="P:protein autoprocessing"/>
    <property type="evidence" value="ECO:0007669"/>
    <property type="project" value="TreeGrafter"/>
</dbReference>
<feature type="compositionally biased region" description="Polar residues" evidence="1">
    <location>
        <begin position="25"/>
        <end position="35"/>
    </location>
</feature>
<evidence type="ECO:0000259" key="2">
    <source>
        <dbReference type="PROSITE" id="PS51688"/>
    </source>
</evidence>
<dbReference type="VEuPathDB" id="FungiDB:PITG_01491"/>
<dbReference type="PANTHER" id="PTHR13029:SF18">
    <property type="entry name" value="MYELIN REGULATORY FACTOR HOMOLOG 1"/>
    <property type="match status" value="1"/>
</dbReference>
<dbReference type="InParanoid" id="D0MTD8"/>
<feature type="domain" description="Peptidase S74" evidence="2">
    <location>
        <begin position="138"/>
        <end position="252"/>
    </location>
</feature>
<dbReference type="Proteomes" id="UP000006643">
    <property type="component" value="Unassembled WGS sequence"/>
</dbReference>
<feature type="region of interest" description="Disordered" evidence="1">
    <location>
        <begin position="328"/>
        <end position="350"/>
    </location>
</feature>
<dbReference type="STRING" id="403677.D0MTD8"/>
<dbReference type="PANTHER" id="PTHR13029">
    <property type="match status" value="1"/>
</dbReference>
<dbReference type="GO" id="GO:0045893">
    <property type="term" value="P:positive regulation of DNA-templated transcription"/>
    <property type="evidence" value="ECO:0007669"/>
    <property type="project" value="TreeGrafter"/>
</dbReference>
<evidence type="ECO:0000313" key="4">
    <source>
        <dbReference type="Proteomes" id="UP000006643"/>
    </source>
</evidence>